<accession>A0ABU1CFA6</accession>
<organism evidence="3 4">
    <name type="scientific">Lysobacter arvi</name>
    <dbReference type="NCBI Taxonomy" id="3038776"/>
    <lineage>
        <taxon>Bacteria</taxon>
        <taxon>Pseudomonadati</taxon>
        <taxon>Pseudomonadota</taxon>
        <taxon>Gammaproteobacteria</taxon>
        <taxon>Lysobacterales</taxon>
        <taxon>Lysobacteraceae</taxon>
        <taxon>Lysobacter</taxon>
    </lineage>
</organism>
<reference evidence="3 4" key="1">
    <citation type="submission" date="2023-04" db="EMBL/GenBank/DDBJ databases">
        <title>Lysobacter sp. strain UC isolated from soil sample.</title>
        <authorList>
            <person name="Choksket S."/>
            <person name="Harshvardhan F."/>
            <person name="Rana R."/>
            <person name="Patil P.B."/>
            <person name="Korpole S."/>
        </authorList>
    </citation>
    <scope>NUCLEOTIDE SEQUENCE [LARGE SCALE GENOMIC DNA]</scope>
    <source>
        <strain evidence="3 4">UC</strain>
    </source>
</reference>
<feature type="chain" id="PRO_5045724342" evidence="2">
    <location>
        <begin position="31"/>
        <end position="162"/>
    </location>
</feature>
<feature type="signal peptide" evidence="2">
    <location>
        <begin position="1"/>
        <end position="30"/>
    </location>
</feature>
<dbReference type="EMBL" id="JARUHG010000003">
    <property type="protein sequence ID" value="MDR0183608.1"/>
    <property type="molecule type" value="Genomic_DNA"/>
</dbReference>
<keyword evidence="2" id="KW-0732">Signal</keyword>
<evidence type="ECO:0000313" key="4">
    <source>
        <dbReference type="Proteomes" id="UP001233535"/>
    </source>
</evidence>
<keyword evidence="4" id="KW-1185">Reference proteome</keyword>
<feature type="region of interest" description="Disordered" evidence="1">
    <location>
        <begin position="143"/>
        <end position="162"/>
    </location>
</feature>
<evidence type="ECO:0000256" key="2">
    <source>
        <dbReference type="SAM" id="SignalP"/>
    </source>
</evidence>
<evidence type="ECO:0000313" key="3">
    <source>
        <dbReference type="EMBL" id="MDR0183608.1"/>
    </source>
</evidence>
<proteinExistence type="predicted"/>
<sequence>MGKIGAMRCGLAVVLLVQAMLLRAMEPAVAVVGESPGCEHDKLGAVVVEVGERVSEITQDDNVPGVDYARALRKLGEAAARKGANVVVLRHHQGVYFTRNGKRSRKPVYVKLSGAAIRMPSASLEQCPLEPFDVAELEARSREIAPQNVNSRTAFDRDDPSR</sequence>
<comment type="caution">
    <text evidence="3">The sequence shown here is derived from an EMBL/GenBank/DDBJ whole genome shotgun (WGS) entry which is preliminary data.</text>
</comment>
<protein>
    <submittedName>
        <fullName evidence="3">Uncharacterized protein</fullName>
    </submittedName>
</protein>
<dbReference type="Proteomes" id="UP001233535">
    <property type="component" value="Unassembled WGS sequence"/>
</dbReference>
<dbReference type="RefSeq" id="WP_309262745.1">
    <property type="nucleotide sequence ID" value="NZ_JARUHG010000003.1"/>
</dbReference>
<name>A0ABU1CFA6_9GAMM</name>
<evidence type="ECO:0000256" key="1">
    <source>
        <dbReference type="SAM" id="MobiDB-lite"/>
    </source>
</evidence>
<gene>
    <name evidence="3" type="ORF">P8609_11620</name>
</gene>